<dbReference type="InterPro" id="IPR012865">
    <property type="entry name" value="DUF1642"/>
</dbReference>
<evidence type="ECO:0000313" key="1">
    <source>
        <dbReference type="EMBL" id="TGY56913.1"/>
    </source>
</evidence>
<comment type="caution">
    <text evidence="1">The sequence shown here is derived from an EMBL/GenBank/DDBJ whole genome shotgun (WGS) entry which is preliminary data.</text>
</comment>
<organism evidence="1 2">
    <name type="scientific">Ligilactobacillus murinus</name>
    <dbReference type="NCBI Taxonomy" id="1622"/>
    <lineage>
        <taxon>Bacteria</taxon>
        <taxon>Bacillati</taxon>
        <taxon>Bacillota</taxon>
        <taxon>Bacilli</taxon>
        <taxon>Lactobacillales</taxon>
        <taxon>Lactobacillaceae</taxon>
        <taxon>Ligilactobacillus</taxon>
    </lineage>
</organism>
<evidence type="ECO:0000313" key="2">
    <source>
        <dbReference type="Proteomes" id="UP000306855"/>
    </source>
</evidence>
<dbReference type="Pfam" id="PF07852">
    <property type="entry name" value="DUF1642"/>
    <property type="match status" value="1"/>
</dbReference>
<accession>A0A4S2EQE8</accession>
<name>A0A4S2EQE8_9LACO</name>
<protein>
    <submittedName>
        <fullName evidence="1">DUF1642 domain-containing protein</fullName>
    </submittedName>
</protein>
<dbReference type="Proteomes" id="UP000306855">
    <property type="component" value="Unassembled WGS sequence"/>
</dbReference>
<reference evidence="1 2" key="1">
    <citation type="submission" date="2019-04" db="EMBL/GenBank/DDBJ databases">
        <title>Microbes associate with the intestines of laboratory mice.</title>
        <authorList>
            <person name="Navarre W."/>
            <person name="Wong E."/>
            <person name="Huang K."/>
            <person name="Tropini C."/>
            <person name="Ng K."/>
            <person name="Yu B."/>
        </authorList>
    </citation>
    <scope>NUCLEOTIDE SEQUENCE [LARGE SCALE GENOMIC DNA]</scope>
    <source>
        <strain evidence="1 2">NM26_J9</strain>
    </source>
</reference>
<gene>
    <name evidence="1" type="ORF">E5340_01560</name>
</gene>
<dbReference type="AlphaFoldDB" id="A0A4S2EQE8"/>
<sequence length="198" mass="23559">MNWRANEMTEEKDFWINKAEVYTLSNAEGTAYKVKQEMMNKKGWYKLADDEQVVKKAVLSKEEAQFMEKNKTLMFSRYALDDFNSEAEKYSSYQTYESSSSIYGRLIQAYFNGYTVKKEPKYYIKFPKWLLPYSQRINQCFLNVDENGRWDLSTKTHLDTKRTQFTQEEIDVMQRDEQAEGLDLDMLTVKVPPEELKD</sequence>
<proteinExistence type="predicted"/>
<dbReference type="EMBL" id="SRYK01000004">
    <property type="protein sequence ID" value="TGY56913.1"/>
    <property type="molecule type" value="Genomic_DNA"/>
</dbReference>